<keyword evidence="9" id="KW-1185">Reference proteome</keyword>
<dbReference type="Gene3D" id="3.40.1170.10">
    <property type="entry name" value="DNA repair protein MutS, domain I"/>
    <property type="match status" value="1"/>
</dbReference>
<evidence type="ECO:0000256" key="3">
    <source>
        <dbReference type="ARBA" id="ARBA00022763"/>
    </source>
</evidence>
<accession>A0A1E5RP15</accession>
<dbReference type="PIRSF" id="PIRSF037677">
    <property type="entry name" value="DNA_mis_repair_Msh6"/>
    <property type="match status" value="1"/>
</dbReference>
<evidence type="ECO:0000313" key="9">
    <source>
        <dbReference type="Proteomes" id="UP000095728"/>
    </source>
</evidence>
<evidence type="ECO:0000256" key="2">
    <source>
        <dbReference type="ARBA" id="ARBA00022741"/>
    </source>
</evidence>
<dbReference type="Pfam" id="PF01624">
    <property type="entry name" value="MutS_I"/>
    <property type="match status" value="1"/>
</dbReference>
<dbReference type="InterPro" id="IPR000432">
    <property type="entry name" value="DNA_mismatch_repair_MutS_C"/>
</dbReference>
<dbReference type="GO" id="GO:0030983">
    <property type="term" value="F:mismatched DNA binding"/>
    <property type="evidence" value="ECO:0007669"/>
    <property type="project" value="InterPro"/>
</dbReference>
<dbReference type="Gene3D" id="3.40.50.300">
    <property type="entry name" value="P-loop containing nucleotide triphosphate hydrolases"/>
    <property type="match status" value="1"/>
</dbReference>
<dbReference type="InterPro" id="IPR027417">
    <property type="entry name" value="P-loop_NTPase"/>
</dbReference>
<proteinExistence type="inferred from homology"/>
<dbReference type="GO" id="GO:0006298">
    <property type="term" value="P:mismatch repair"/>
    <property type="evidence" value="ECO:0007669"/>
    <property type="project" value="InterPro"/>
</dbReference>
<dbReference type="SUPFAM" id="SSF53150">
    <property type="entry name" value="DNA repair protein MutS, domain II"/>
    <property type="match status" value="1"/>
</dbReference>
<keyword evidence="2" id="KW-0547">Nucleotide-binding</keyword>
<evidence type="ECO:0000256" key="4">
    <source>
        <dbReference type="ARBA" id="ARBA00022840"/>
    </source>
</evidence>
<dbReference type="PANTHER" id="PTHR11361:SF34">
    <property type="entry name" value="DNA MISMATCH REPAIR PROTEIN MSH1, MITOCHONDRIAL"/>
    <property type="match status" value="1"/>
</dbReference>
<dbReference type="GO" id="GO:0005524">
    <property type="term" value="F:ATP binding"/>
    <property type="evidence" value="ECO:0007669"/>
    <property type="project" value="UniProtKB-KW"/>
</dbReference>
<dbReference type="OrthoDB" id="2534523at2759"/>
<comment type="similarity">
    <text evidence="1">Belongs to the DNA mismatch repair MutS family.</text>
</comment>
<dbReference type="PANTHER" id="PTHR11361">
    <property type="entry name" value="DNA MISMATCH REPAIR PROTEIN MUTS FAMILY MEMBER"/>
    <property type="match status" value="1"/>
</dbReference>
<dbReference type="EMBL" id="LPNM01000005">
    <property type="protein sequence ID" value="OEJ88624.1"/>
    <property type="molecule type" value="Genomic_DNA"/>
</dbReference>
<name>A0A1E5RP15_9ASCO</name>
<dbReference type="SUPFAM" id="SSF55271">
    <property type="entry name" value="DNA repair protein MutS, domain I"/>
    <property type="match status" value="1"/>
</dbReference>
<comment type="caution">
    <text evidence="8">The sequence shown here is derived from an EMBL/GenBank/DDBJ whole genome shotgun (WGS) entry which is preliminary data.</text>
</comment>
<evidence type="ECO:0000313" key="8">
    <source>
        <dbReference type="EMBL" id="OEJ88624.1"/>
    </source>
</evidence>
<sequence>MAFQLIAKGILGKQLERTTVCFFNQVLRCCSRPASTLSQKQSNSHEEIISLNLSFDQRTPLILQKDDLKPETIKNVSMPTVLQQVRDFIDKYENHVVLTQVGSFYELYFEQATLYAGKLNLTLTSKKYTCGVIPFAGFPSSQLSKYVKILVKDYGHSVVIVDQYKKPNVLDRLNESAVPSKDDEISSLKVVRRVSRIVTPGTLLDEAFENLASSTFLLNVEFPSTAFENLANLDMKLGISWTDISTGEIYVQRVYLKELVSAITRIKPSEILLDSRLAKYHIENGEWFPEFVELKKYFLSYYMKPSRHRTFDTFKHLFSINDHKRYHLFTNSVDTWEGAALRNLLTYVEEHLPECSTNLQIPERKCSSEIMQIDSRTSAALELHNTVRTNSVRGSLLSVMRRTVTTSGTRLLSQWISAPLLNVEEIRRRHNIVEFFSKNYSVTTAVIENYLKKIYDVTKILQKFSMNKGSYIELLQLSHSLKSTKSLKDFLLSKALTVNKDPQRFEEIIHDIQVDESLVNEVLESIEEDKIVTFMEKLEHSNAASSSFGKSERALSSSFSYQPKLNNRELFSQDWYIKPNASSKLKRLHKQFNSLVKEYDDLYASLQLKLVEKLGFKNFEFKISLSNGFVLQVNGPAIVWKRYSNFAKIAPELEFVQGKSTKKTFQFEPWTILGHKLERTIFQIREEEECIMENFKTRFIEDSYALRKTAAVLDYLDVLTSFAKLSVEKNLICPEIDDSKNIEIHQGKHIVVEDGLLNNMAKRFTANDCNLTGNKGTKTWIVTGPNMGGKSTFLRQNAIIIILAQIGCFVPCEHCKIGIVDKIFSRVGSADDLYNEMSTFMVEMIETNYILQGATERSLAILDEVGRGTNGREGVAIAYGTLKHLISKNKCKTLFATHFGKELQKMIEPNDRSLVGFYKTDLISTEDSDGEQENFRSSKYDHRLKPGICTKSDALKVAYEAGFPEYALNYAQEALKNIEK</sequence>
<evidence type="ECO:0000256" key="1">
    <source>
        <dbReference type="ARBA" id="ARBA00006271"/>
    </source>
</evidence>
<dbReference type="NCBIfam" id="NF003810">
    <property type="entry name" value="PRK05399.1"/>
    <property type="match status" value="1"/>
</dbReference>
<dbReference type="Pfam" id="PF05192">
    <property type="entry name" value="MutS_III"/>
    <property type="match status" value="1"/>
</dbReference>
<dbReference type="InterPro" id="IPR007860">
    <property type="entry name" value="DNA_mmatch_repair_MutS_con_dom"/>
</dbReference>
<keyword evidence="3" id="KW-0227">DNA damage</keyword>
<dbReference type="InParanoid" id="A0A1E5RP15"/>
<dbReference type="PROSITE" id="PS00486">
    <property type="entry name" value="DNA_MISMATCH_REPAIR_2"/>
    <property type="match status" value="1"/>
</dbReference>
<dbReference type="GO" id="GO:0005739">
    <property type="term" value="C:mitochondrion"/>
    <property type="evidence" value="ECO:0007669"/>
    <property type="project" value="TreeGrafter"/>
</dbReference>
<evidence type="ECO:0000259" key="7">
    <source>
        <dbReference type="PROSITE" id="PS00486"/>
    </source>
</evidence>
<gene>
    <name evidence="8" type="ORF">AWRI3579_g728</name>
</gene>
<dbReference type="FunCoup" id="A0A1E5RP15">
    <property type="interactions" value="32"/>
</dbReference>
<dbReference type="AlphaFoldDB" id="A0A1E5RP15"/>
<dbReference type="STRING" id="56408.A0A1E5RP15"/>
<dbReference type="InterPro" id="IPR045076">
    <property type="entry name" value="MutS"/>
</dbReference>
<dbReference type="GO" id="GO:0043504">
    <property type="term" value="P:mitochondrial DNA repair"/>
    <property type="evidence" value="ECO:0007669"/>
    <property type="project" value="TreeGrafter"/>
</dbReference>
<dbReference type="InterPro" id="IPR036187">
    <property type="entry name" value="DNA_mismatch_repair_MutS_sf"/>
</dbReference>
<dbReference type="Pfam" id="PF00488">
    <property type="entry name" value="MutS_V"/>
    <property type="match status" value="1"/>
</dbReference>
<dbReference type="SUPFAM" id="SSF48334">
    <property type="entry name" value="DNA repair protein MutS, domain III"/>
    <property type="match status" value="1"/>
</dbReference>
<protein>
    <submittedName>
        <fullName evidence="8">DNA mismatch repair protein MSH1, mitochondrial</fullName>
    </submittedName>
</protein>
<reference evidence="9" key="1">
    <citation type="journal article" date="2016" name="Genome Announc.">
        <title>Genome sequences of three species of Hanseniaspora isolated from spontaneous wine fermentations.</title>
        <authorList>
            <person name="Sternes P.R."/>
            <person name="Lee D."/>
            <person name="Kutyna D.R."/>
            <person name="Borneman A.R."/>
        </authorList>
    </citation>
    <scope>NUCLEOTIDE SEQUENCE [LARGE SCALE GENOMIC DNA]</scope>
    <source>
        <strain evidence="9">AWRI3579</strain>
    </source>
</reference>
<dbReference type="GO" id="GO:0005634">
    <property type="term" value="C:nucleus"/>
    <property type="evidence" value="ECO:0007669"/>
    <property type="project" value="TreeGrafter"/>
</dbReference>
<feature type="domain" description="DNA mismatch repair proteins mutS family" evidence="7">
    <location>
        <begin position="858"/>
        <end position="874"/>
    </location>
</feature>
<dbReference type="Proteomes" id="UP000095728">
    <property type="component" value="Unassembled WGS sequence"/>
</dbReference>
<dbReference type="InterPro" id="IPR007695">
    <property type="entry name" value="DNA_mismatch_repair_MutS-lik_N"/>
</dbReference>
<dbReference type="Gene3D" id="3.30.420.110">
    <property type="entry name" value="MutS, connector domain"/>
    <property type="match status" value="1"/>
</dbReference>
<keyword evidence="6" id="KW-0234">DNA repair</keyword>
<dbReference type="InterPro" id="IPR016151">
    <property type="entry name" value="DNA_mismatch_repair_MutS_N"/>
</dbReference>
<dbReference type="InterPro" id="IPR017261">
    <property type="entry name" value="DNA_mismatch_repair_MutS/MSH"/>
</dbReference>
<organism evidence="8 9">
    <name type="scientific">Hanseniaspora osmophila</name>
    <dbReference type="NCBI Taxonomy" id="56408"/>
    <lineage>
        <taxon>Eukaryota</taxon>
        <taxon>Fungi</taxon>
        <taxon>Dikarya</taxon>
        <taxon>Ascomycota</taxon>
        <taxon>Saccharomycotina</taxon>
        <taxon>Saccharomycetes</taxon>
        <taxon>Saccharomycodales</taxon>
        <taxon>Saccharomycodaceae</taxon>
        <taxon>Hanseniaspora</taxon>
    </lineage>
</organism>
<dbReference type="Gene3D" id="1.10.1420.10">
    <property type="match status" value="2"/>
</dbReference>
<dbReference type="InterPro" id="IPR007696">
    <property type="entry name" value="DNA_mismatch_repair_MutS_core"/>
</dbReference>
<keyword evidence="5" id="KW-0238">DNA-binding</keyword>
<keyword evidence="4" id="KW-0067">ATP-binding</keyword>
<evidence type="ECO:0000256" key="5">
    <source>
        <dbReference type="ARBA" id="ARBA00023125"/>
    </source>
</evidence>
<dbReference type="SMART" id="SM00533">
    <property type="entry name" value="MUTSd"/>
    <property type="match status" value="1"/>
</dbReference>
<evidence type="ECO:0000256" key="6">
    <source>
        <dbReference type="ARBA" id="ARBA00023204"/>
    </source>
</evidence>
<dbReference type="SMART" id="SM00534">
    <property type="entry name" value="MUTSac"/>
    <property type="match status" value="1"/>
</dbReference>
<dbReference type="SUPFAM" id="SSF52540">
    <property type="entry name" value="P-loop containing nucleoside triphosphate hydrolases"/>
    <property type="match status" value="1"/>
</dbReference>
<dbReference type="Pfam" id="PF05188">
    <property type="entry name" value="MutS_II"/>
    <property type="match status" value="1"/>
</dbReference>
<dbReference type="InterPro" id="IPR036678">
    <property type="entry name" value="MutS_con_dom_sf"/>
</dbReference>
<dbReference type="GO" id="GO:0140664">
    <property type="term" value="F:ATP-dependent DNA damage sensor activity"/>
    <property type="evidence" value="ECO:0007669"/>
    <property type="project" value="InterPro"/>
</dbReference>